<dbReference type="HOGENOM" id="CLU_2358047_0_0_11"/>
<evidence type="ECO:0000313" key="2">
    <source>
        <dbReference type="EMBL" id="ABV99512.1"/>
    </source>
</evidence>
<dbReference type="KEGG" id="saq:Sare_3770"/>
<gene>
    <name evidence="2" type="ordered locus">Sare_3719</name>
    <name evidence="3" type="ordered locus">Sare_3770</name>
</gene>
<dbReference type="STRING" id="391037.Sare_3719"/>
<accession>A8LZZ8</accession>
<organism evidence="2">
    <name type="scientific">Salinispora arenicola (strain CNS-205)</name>
    <dbReference type="NCBI Taxonomy" id="391037"/>
    <lineage>
        <taxon>Bacteria</taxon>
        <taxon>Bacillati</taxon>
        <taxon>Actinomycetota</taxon>
        <taxon>Actinomycetes</taxon>
        <taxon>Micromonosporales</taxon>
        <taxon>Micromonosporaceae</taxon>
        <taxon>Salinispora</taxon>
    </lineage>
</organism>
<sequence>MSVRDALEADLGEMPPAVRDSALAAVARNLADTLDAGCGARDCAAVAKEIRVVLAELRTMADRVPGEADPIDELSRRGADRITDAPVPDRAAGGGR</sequence>
<feature type="compositionally biased region" description="Basic and acidic residues" evidence="1">
    <location>
        <begin position="73"/>
        <end position="83"/>
    </location>
</feature>
<protein>
    <submittedName>
        <fullName evidence="2">Uncharacterized protein</fullName>
    </submittedName>
</protein>
<dbReference type="KEGG" id="saq:Sare_3719"/>
<evidence type="ECO:0000313" key="3">
    <source>
        <dbReference type="EMBL" id="ABV99563.1"/>
    </source>
</evidence>
<proteinExistence type="predicted"/>
<feature type="region of interest" description="Disordered" evidence="1">
    <location>
        <begin position="64"/>
        <end position="96"/>
    </location>
</feature>
<dbReference type="AlphaFoldDB" id="A8LZZ8"/>
<dbReference type="EMBL" id="CP000850">
    <property type="protein sequence ID" value="ABV99512.1"/>
    <property type="molecule type" value="Genomic_DNA"/>
</dbReference>
<evidence type="ECO:0000256" key="1">
    <source>
        <dbReference type="SAM" id="MobiDB-lite"/>
    </source>
</evidence>
<reference evidence="2" key="1">
    <citation type="submission" date="2007-10" db="EMBL/GenBank/DDBJ databases">
        <title>Complete sequence of Salinispora arenicola CNS-205.</title>
        <authorList>
            <consortium name="US DOE Joint Genome Institute"/>
            <person name="Copeland A."/>
            <person name="Lucas S."/>
            <person name="Lapidus A."/>
            <person name="Barry K."/>
            <person name="Glavina del Rio T."/>
            <person name="Dalin E."/>
            <person name="Tice H."/>
            <person name="Pitluck S."/>
            <person name="Foster B."/>
            <person name="Schmutz J."/>
            <person name="Larimer F."/>
            <person name="Land M."/>
            <person name="Hauser L."/>
            <person name="Kyrpides N."/>
            <person name="Ivanova N."/>
            <person name="Jensen P.R."/>
            <person name="Moore B.S."/>
            <person name="Penn K."/>
            <person name="Jenkins C."/>
            <person name="Udwary D."/>
            <person name="Xiang L."/>
            <person name="Gontang E."/>
            <person name="Richardson P."/>
        </authorList>
    </citation>
    <scope>NUCLEOTIDE SEQUENCE [LARGE SCALE GENOMIC DNA]</scope>
    <source>
        <strain evidence="2">CNS-205</strain>
    </source>
</reference>
<dbReference type="EMBL" id="CP000850">
    <property type="protein sequence ID" value="ABV99563.1"/>
    <property type="molecule type" value="Genomic_DNA"/>
</dbReference>
<name>A8LZZ8_SALAI</name>